<comment type="caution">
    <text evidence="2">The sequence shown here is derived from an EMBL/GenBank/DDBJ whole genome shotgun (WGS) entry which is preliminary data.</text>
</comment>
<reference evidence="2 3" key="1">
    <citation type="journal article" date="2015" name="Nature">
        <title>rRNA introns, odd ribosomes, and small enigmatic genomes across a large radiation of phyla.</title>
        <authorList>
            <person name="Brown C.T."/>
            <person name="Hug L.A."/>
            <person name="Thomas B.C."/>
            <person name="Sharon I."/>
            <person name="Castelle C.J."/>
            <person name="Singh A."/>
            <person name="Wilkins M.J."/>
            <person name="Williams K.H."/>
            <person name="Banfield J.F."/>
        </authorList>
    </citation>
    <scope>NUCLEOTIDE SEQUENCE [LARGE SCALE GENOMIC DNA]</scope>
</reference>
<keyword evidence="1" id="KW-0472">Membrane</keyword>
<evidence type="ECO:0000256" key="1">
    <source>
        <dbReference type="SAM" id="Phobius"/>
    </source>
</evidence>
<accession>A0A0G0HBV0</accession>
<sequence length="230" mass="25726">MQTKHFLFFYKKSINFFSEVLLSVVVALVAYFLFIFFQAPIEDQLNIGTQTFSSNYSVKNNNSGSAILSVSANADSNAKTVQSVELSYTSYDYRARVFDLYFKKNNSPLYGHGQAFAAACDRYSTPHDCTLLPAIAKVETDLCKTAGSAAQFNCWGYGGSAENRIVYKNFDQAADDITKRLMAGYSAKFFTDPEYGELTYCGPHCSQWGDHVKTVQNDLKQFAKQNGYSL</sequence>
<dbReference type="EMBL" id="LBTH01000011">
    <property type="protein sequence ID" value="KKQ36040.1"/>
    <property type="molecule type" value="Genomic_DNA"/>
</dbReference>
<name>A0A0G0HBV0_9BACT</name>
<evidence type="ECO:0000313" key="3">
    <source>
        <dbReference type="Proteomes" id="UP000034852"/>
    </source>
</evidence>
<dbReference type="Proteomes" id="UP000034852">
    <property type="component" value="Unassembled WGS sequence"/>
</dbReference>
<proteinExistence type="predicted"/>
<feature type="transmembrane region" description="Helical" evidence="1">
    <location>
        <begin position="20"/>
        <end position="41"/>
    </location>
</feature>
<organism evidence="2 3">
    <name type="scientific">candidate division WS6 bacterium GW2011_GWA2_37_6</name>
    <dbReference type="NCBI Taxonomy" id="1619087"/>
    <lineage>
        <taxon>Bacteria</taxon>
        <taxon>Candidatus Dojkabacteria</taxon>
    </lineage>
</organism>
<protein>
    <submittedName>
        <fullName evidence="2">Uncharacterized protein</fullName>
    </submittedName>
</protein>
<keyword evidence="1" id="KW-0812">Transmembrane</keyword>
<gene>
    <name evidence="2" type="ORF">US52_C0011G0004</name>
</gene>
<dbReference type="AlphaFoldDB" id="A0A0G0HBV0"/>
<evidence type="ECO:0000313" key="2">
    <source>
        <dbReference type="EMBL" id="KKQ36040.1"/>
    </source>
</evidence>
<keyword evidence="1" id="KW-1133">Transmembrane helix</keyword>